<reference evidence="1 2" key="1">
    <citation type="submission" date="2017-06" db="EMBL/GenBank/DDBJ databases">
        <title>Genome sequencing of cyanobaciteial culture collection at National Institute for Environmental Studies (NIES).</title>
        <authorList>
            <person name="Hirose Y."/>
            <person name="Shimura Y."/>
            <person name="Fujisawa T."/>
            <person name="Nakamura Y."/>
            <person name="Kawachi M."/>
        </authorList>
    </citation>
    <scope>NUCLEOTIDE SEQUENCE [LARGE SCALE GENOMIC DNA]</scope>
    <source>
        <strain evidence="1 2">NIES-267</strain>
        <plasmid evidence="2">Plasmid1 dna</plasmid>
    </source>
</reference>
<evidence type="ECO:0000313" key="2">
    <source>
        <dbReference type="Proteomes" id="UP000218418"/>
    </source>
</evidence>
<sequence>MQLLQKSTYYQTLNIDADPVKHLESSTLEYLHASFLLREYKRAYSKAEYRELLKQYSWDKGVTEQRRALKLAEHFKDFAFCPQALIQIPVTILLRLCSDKYKSIIEELKLFDDEDITCDRVLKLIEDRKAQIKKEKESQLPPKPSIWKRNCRGERYPGFPPVYEKDEQTGILTQKLMDEYGLTPQYILRVAIFDFYNKYILESVEESAIHDVDDVVEDKSESDDYDYNEPDIQPNQCQTVEEKWSELNQQLKVDIENTGEVSLNTGQLIFGSCQHWEAAVPTSKRWSAIANICGYSEKLLKYLSNYAYGNHSEWRHSWGAMLASYKNFEQELEWVPSIIRIDALIAMGYKIPATVEVKLGGHEGCQGRIVELHGDTTAPILVEFDENQKYFHWKELDIIASAGTFAHYTTVEQLSESKYFQEPSESDTELESTPLETAINVLINGSWEDIRDVFNQHPEMKEEAWSALNTTQRQRVIEITPEIVKVLNLAKKDGVISEYKEIAVGVYQVKLPGKILWEQRAYHEIEIRHYLKGWREKMSYKN</sequence>
<keyword evidence="1" id="KW-0614">Plasmid</keyword>
<protein>
    <submittedName>
        <fullName evidence="1">Uncharacterized protein</fullName>
    </submittedName>
</protein>
<dbReference type="EMBL" id="AP018228">
    <property type="protein sequence ID" value="BAY87748.1"/>
    <property type="molecule type" value="Genomic_DNA"/>
</dbReference>
<accession>A0A1Z4M2Z0</accession>
<evidence type="ECO:0000313" key="1">
    <source>
        <dbReference type="EMBL" id="BAY87748.1"/>
    </source>
</evidence>
<geneLocation type="plasmid" evidence="2">
    <name>Plasmid1 dna</name>
</geneLocation>
<organism evidence="1 2">
    <name type="scientific">Calothrix parasitica NIES-267</name>
    <dbReference type="NCBI Taxonomy" id="1973488"/>
    <lineage>
        <taxon>Bacteria</taxon>
        <taxon>Bacillati</taxon>
        <taxon>Cyanobacteriota</taxon>
        <taxon>Cyanophyceae</taxon>
        <taxon>Nostocales</taxon>
        <taxon>Calotrichaceae</taxon>
        <taxon>Calothrix</taxon>
    </lineage>
</organism>
<dbReference type="Proteomes" id="UP000218418">
    <property type="component" value="Plasmid plasmid1"/>
</dbReference>
<name>A0A1Z4M2Z0_9CYAN</name>
<proteinExistence type="predicted"/>
<dbReference type="AlphaFoldDB" id="A0A1Z4M2Z0"/>
<gene>
    <name evidence="1" type="ORF">NIES267_72720</name>
</gene>
<keyword evidence="2" id="KW-1185">Reference proteome</keyword>
<dbReference type="OrthoDB" id="508029at2"/>